<dbReference type="GO" id="GO:0072330">
    <property type="term" value="P:monocarboxylic acid biosynthetic process"/>
    <property type="evidence" value="ECO:0007669"/>
    <property type="project" value="UniProtKB-ARBA"/>
</dbReference>
<dbReference type="PANTHER" id="PTHR37017:SF11">
    <property type="entry name" value="ESTERASE_LIPASE_THIOESTERASE DOMAIN-CONTAINING PROTEIN"/>
    <property type="match status" value="1"/>
</dbReference>
<evidence type="ECO:0000313" key="4">
    <source>
        <dbReference type="Proteomes" id="UP001147782"/>
    </source>
</evidence>
<name>A0A9W9S658_9EURO</name>
<keyword evidence="1" id="KW-0472">Membrane</keyword>
<proteinExistence type="predicted"/>
<dbReference type="RefSeq" id="XP_056554767.1">
    <property type="nucleotide sequence ID" value="XM_056699354.1"/>
</dbReference>
<gene>
    <name evidence="3" type="ORF">N7496_006425</name>
</gene>
<keyword evidence="1" id="KW-1133">Transmembrane helix</keyword>
<accession>A0A9W9S658</accession>
<reference evidence="3" key="1">
    <citation type="submission" date="2022-11" db="EMBL/GenBank/DDBJ databases">
        <authorList>
            <person name="Petersen C."/>
        </authorList>
    </citation>
    <scope>NUCLEOTIDE SEQUENCE</scope>
    <source>
        <strain evidence="3">IBT 29864</strain>
    </source>
</reference>
<protein>
    <recommendedName>
        <fullName evidence="2">AB hydrolase-1 domain-containing protein</fullName>
    </recommendedName>
</protein>
<feature type="transmembrane region" description="Helical" evidence="1">
    <location>
        <begin position="102"/>
        <end position="123"/>
    </location>
</feature>
<dbReference type="InterPro" id="IPR052897">
    <property type="entry name" value="Sec-Metab_Biosynth_Hydrolase"/>
</dbReference>
<dbReference type="GeneID" id="81438533"/>
<dbReference type="Gene3D" id="3.40.50.1820">
    <property type="entry name" value="alpha/beta hydrolase"/>
    <property type="match status" value="1"/>
</dbReference>
<feature type="domain" description="AB hydrolase-1" evidence="2">
    <location>
        <begin position="6"/>
        <end position="210"/>
    </location>
</feature>
<keyword evidence="1" id="KW-0812">Transmembrane</keyword>
<dbReference type="PANTHER" id="PTHR37017">
    <property type="entry name" value="AB HYDROLASE-1 DOMAIN-CONTAINING PROTEIN-RELATED"/>
    <property type="match status" value="1"/>
</dbReference>
<reference evidence="3" key="2">
    <citation type="journal article" date="2023" name="IMA Fungus">
        <title>Comparative genomic study of the Penicillium genus elucidates a diverse pangenome and 15 lateral gene transfer events.</title>
        <authorList>
            <person name="Petersen C."/>
            <person name="Sorensen T."/>
            <person name="Nielsen M.R."/>
            <person name="Sondergaard T.E."/>
            <person name="Sorensen J.L."/>
            <person name="Fitzpatrick D.A."/>
            <person name="Frisvad J.C."/>
            <person name="Nielsen K.L."/>
        </authorList>
    </citation>
    <scope>NUCLEOTIDE SEQUENCE</scope>
    <source>
        <strain evidence="3">IBT 29864</strain>
    </source>
</reference>
<evidence type="ECO:0000256" key="1">
    <source>
        <dbReference type="SAM" id="Phobius"/>
    </source>
</evidence>
<dbReference type="EMBL" id="JAPZBS010000005">
    <property type="protein sequence ID" value="KAJ5370333.1"/>
    <property type="molecule type" value="Genomic_DNA"/>
</dbReference>
<dbReference type="Pfam" id="PF12697">
    <property type="entry name" value="Abhydrolase_6"/>
    <property type="match status" value="1"/>
</dbReference>
<dbReference type="InterPro" id="IPR029058">
    <property type="entry name" value="AB_hydrolase_fold"/>
</dbReference>
<evidence type="ECO:0000313" key="3">
    <source>
        <dbReference type="EMBL" id="KAJ5370333.1"/>
    </source>
</evidence>
<evidence type="ECO:0000259" key="2">
    <source>
        <dbReference type="Pfam" id="PF12697"/>
    </source>
</evidence>
<organism evidence="3 4">
    <name type="scientific">Penicillium cataractarum</name>
    <dbReference type="NCBI Taxonomy" id="2100454"/>
    <lineage>
        <taxon>Eukaryota</taxon>
        <taxon>Fungi</taxon>
        <taxon>Dikarya</taxon>
        <taxon>Ascomycota</taxon>
        <taxon>Pezizomycotina</taxon>
        <taxon>Eurotiomycetes</taxon>
        <taxon>Eurotiomycetidae</taxon>
        <taxon>Eurotiales</taxon>
        <taxon>Aspergillaceae</taxon>
        <taxon>Penicillium</taxon>
    </lineage>
</organism>
<dbReference type="AlphaFoldDB" id="A0A9W9S658"/>
<dbReference type="InterPro" id="IPR000073">
    <property type="entry name" value="AB_hydrolase_1"/>
</dbReference>
<dbReference type="Proteomes" id="UP001147782">
    <property type="component" value="Unassembled WGS sequence"/>
</dbReference>
<comment type="caution">
    <text evidence="3">The sequence shown here is derived from an EMBL/GenBank/DDBJ whole genome shotgun (WGS) entry which is preliminary data.</text>
</comment>
<sequence length="218" mass="24020">MSNPTLIFAPGAWYPPTSFNLIIDNLLEYRRRTVTFPSIQSATRVPDLQPDIDAVLFTVDQEAEEGHDIVVILHIWAGVPGSSALDGLSKSERRAKGRKGGIVKLLFIAAFIPILGESLVGAFGGKHPSWFVRYESKNTVTANDPHGRFFHDVPNGAEWDKSLGPHAWATKIAPATGTAYRTIPCAYLLCKNDRAIPFVIQQMLIDRARVEGPNSKLK</sequence>
<keyword evidence="4" id="KW-1185">Reference proteome</keyword>
<dbReference type="OrthoDB" id="408373at2759"/>
<dbReference type="GO" id="GO:0017000">
    <property type="term" value="P:antibiotic biosynthetic process"/>
    <property type="evidence" value="ECO:0007669"/>
    <property type="project" value="UniProtKB-ARBA"/>
</dbReference>